<evidence type="ECO:0000313" key="2">
    <source>
        <dbReference type="EMBL" id="CAD0110878.1"/>
    </source>
</evidence>
<dbReference type="InterPro" id="IPR013144">
    <property type="entry name" value="CRA_dom"/>
</dbReference>
<protein>
    <recommendedName>
        <fullName evidence="1">CRA domain-containing protein</fullName>
    </recommendedName>
</protein>
<feature type="domain" description="CRA" evidence="1">
    <location>
        <begin position="163"/>
        <end position="260"/>
    </location>
</feature>
<evidence type="ECO:0000259" key="1">
    <source>
        <dbReference type="SMART" id="SM00757"/>
    </source>
</evidence>
<dbReference type="PANTHER" id="PTHR12864">
    <property type="entry name" value="RAN BINDING PROTEIN 9-RELATED"/>
    <property type="match status" value="1"/>
</dbReference>
<gene>
    <name evidence="2" type="ORF">AWRI4620_LOCUS5133</name>
</gene>
<dbReference type="SMART" id="SM00757">
    <property type="entry name" value="CRA"/>
    <property type="match status" value="1"/>
</dbReference>
<dbReference type="EMBL" id="CAINUL010000008">
    <property type="protein sequence ID" value="CAD0110878.1"/>
    <property type="molecule type" value="Genomic_DNA"/>
</dbReference>
<dbReference type="Pfam" id="PF10607">
    <property type="entry name" value="CTLH"/>
    <property type="match status" value="1"/>
</dbReference>
<sequence>MVRPDMRTSQCAPLQPQQLLTFSLQSSSLLPPPSSLRHPFDRRVDEVKPSKADLNFLIMDYLINEGYPDAAMNFAKEASIVPSADGEAIQERVDIRNAIHTGDMQLAIERINELNPQYDPTTILSSHYHIISFRDSMLTDLLRLQLIELIREIVNAPGPPSPTAFTPALEFATSQLAPRAPTSPAFLQDLERTMALLIFPSDKLTPQLKQLLDLSLRQTVASQVNEAILSSQGQRREARIRNLVRLRAWAEQRARESKSAADLPDKIGLGLETQSDDYADGEAMIT</sequence>
<dbReference type="InterPro" id="IPR050618">
    <property type="entry name" value="Ubq-SigPath_Reg"/>
</dbReference>
<keyword evidence="3" id="KW-1185">Reference proteome</keyword>
<dbReference type="InterPro" id="IPR024964">
    <property type="entry name" value="CTLH/CRA"/>
</dbReference>
<dbReference type="Proteomes" id="UP000745764">
    <property type="component" value="Unassembled WGS sequence"/>
</dbReference>
<dbReference type="InterPro" id="IPR006594">
    <property type="entry name" value="LisH"/>
</dbReference>
<dbReference type="Pfam" id="PF08513">
    <property type="entry name" value="LisH"/>
    <property type="match status" value="1"/>
</dbReference>
<reference evidence="2" key="1">
    <citation type="submission" date="2020-06" db="EMBL/GenBank/DDBJ databases">
        <authorList>
            <person name="Onetto C."/>
        </authorList>
    </citation>
    <scope>NUCLEOTIDE SEQUENCE</scope>
</reference>
<name>A0A9N8PS75_9PEZI</name>
<dbReference type="SMART" id="SM00667">
    <property type="entry name" value="LisH"/>
    <property type="match status" value="1"/>
</dbReference>
<dbReference type="PROSITE" id="PS50896">
    <property type="entry name" value="LISH"/>
    <property type="match status" value="1"/>
</dbReference>
<comment type="caution">
    <text evidence="2">The sequence shown here is derived from an EMBL/GenBank/DDBJ whole genome shotgun (WGS) entry which is preliminary data.</text>
</comment>
<organism evidence="2 3">
    <name type="scientific">Aureobasidium uvarum</name>
    <dbReference type="NCBI Taxonomy" id="2773716"/>
    <lineage>
        <taxon>Eukaryota</taxon>
        <taxon>Fungi</taxon>
        <taxon>Dikarya</taxon>
        <taxon>Ascomycota</taxon>
        <taxon>Pezizomycotina</taxon>
        <taxon>Dothideomycetes</taxon>
        <taxon>Dothideomycetidae</taxon>
        <taxon>Dothideales</taxon>
        <taxon>Saccotheciaceae</taxon>
        <taxon>Aureobasidium</taxon>
    </lineage>
</organism>
<proteinExistence type="predicted"/>
<dbReference type="OrthoDB" id="2415936at2759"/>
<dbReference type="AlphaFoldDB" id="A0A9N8PS75"/>
<accession>A0A9N8PS75</accession>
<evidence type="ECO:0000313" key="3">
    <source>
        <dbReference type="Proteomes" id="UP000745764"/>
    </source>
</evidence>